<organism evidence="2 3">
    <name type="scientific">Senna tora</name>
    <dbReference type="NCBI Taxonomy" id="362788"/>
    <lineage>
        <taxon>Eukaryota</taxon>
        <taxon>Viridiplantae</taxon>
        <taxon>Streptophyta</taxon>
        <taxon>Embryophyta</taxon>
        <taxon>Tracheophyta</taxon>
        <taxon>Spermatophyta</taxon>
        <taxon>Magnoliopsida</taxon>
        <taxon>eudicotyledons</taxon>
        <taxon>Gunneridae</taxon>
        <taxon>Pentapetalae</taxon>
        <taxon>rosids</taxon>
        <taxon>fabids</taxon>
        <taxon>Fabales</taxon>
        <taxon>Fabaceae</taxon>
        <taxon>Caesalpinioideae</taxon>
        <taxon>Cassia clade</taxon>
        <taxon>Senna</taxon>
    </lineage>
</organism>
<gene>
    <name evidence="2" type="ORF">G2W53_018683</name>
</gene>
<name>A0A834U0X2_9FABA</name>
<dbReference type="EMBL" id="JAAIUW010000006">
    <property type="protein sequence ID" value="KAF7827519.1"/>
    <property type="molecule type" value="Genomic_DNA"/>
</dbReference>
<dbReference type="AlphaFoldDB" id="A0A834U0X2"/>
<accession>A0A834U0X2</accession>
<protein>
    <submittedName>
        <fullName evidence="2">Uncharacterized protein</fullName>
    </submittedName>
</protein>
<keyword evidence="3" id="KW-1185">Reference proteome</keyword>
<sequence>MARRGKYLSSQRYDKSNKRS</sequence>
<comment type="caution">
    <text evidence="2">The sequence shown here is derived from an EMBL/GenBank/DDBJ whole genome shotgun (WGS) entry which is preliminary data.</text>
</comment>
<dbReference type="Proteomes" id="UP000634136">
    <property type="component" value="Unassembled WGS sequence"/>
</dbReference>
<reference evidence="2" key="1">
    <citation type="submission" date="2020-09" db="EMBL/GenBank/DDBJ databases">
        <title>Genome-Enabled Discovery of Anthraquinone Biosynthesis in Senna tora.</title>
        <authorList>
            <person name="Kang S.-H."/>
            <person name="Pandey R.P."/>
            <person name="Lee C.-M."/>
            <person name="Sim J.-S."/>
            <person name="Jeong J.-T."/>
            <person name="Choi B.-S."/>
            <person name="Jung M."/>
            <person name="Ginzburg D."/>
            <person name="Zhao K."/>
            <person name="Won S.Y."/>
            <person name="Oh T.-J."/>
            <person name="Yu Y."/>
            <person name="Kim N.-H."/>
            <person name="Lee O.R."/>
            <person name="Lee T.-H."/>
            <person name="Bashyal P."/>
            <person name="Kim T.-S."/>
            <person name="Lee W.-H."/>
            <person name="Kawkins C."/>
            <person name="Kim C.-K."/>
            <person name="Kim J.S."/>
            <person name="Ahn B.O."/>
            <person name="Rhee S.Y."/>
            <person name="Sohng J.K."/>
        </authorList>
    </citation>
    <scope>NUCLEOTIDE SEQUENCE</scope>
    <source>
        <tissue evidence="2">Leaf</tissue>
    </source>
</reference>
<evidence type="ECO:0000313" key="3">
    <source>
        <dbReference type="Proteomes" id="UP000634136"/>
    </source>
</evidence>
<proteinExistence type="predicted"/>
<evidence type="ECO:0000256" key="1">
    <source>
        <dbReference type="SAM" id="MobiDB-lite"/>
    </source>
</evidence>
<evidence type="ECO:0000313" key="2">
    <source>
        <dbReference type="EMBL" id="KAF7827519.1"/>
    </source>
</evidence>
<feature type="region of interest" description="Disordered" evidence="1">
    <location>
        <begin position="1"/>
        <end position="20"/>
    </location>
</feature>